<dbReference type="InterPro" id="IPR006328">
    <property type="entry name" value="2-HAD"/>
</dbReference>
<comment type="catalytic activity">
    <reaction evidence="3">
        <text>an (S)-2-haloacid + H2O = a (2R)-2-hydroxycarboxylate + a halide anion + H(+)</text>
        <dbReference type="Rhea" id="RHEA:11192"/>
        <dbReference type="ChEBI" id="CHEBI:15377"/>
        <dbReference type="ChEBI" id="CHEBI:15378"/>
        <dbReference type="ChEBI" id="CHEBI:16042"/>
        <dbReference type="ChEBI" id="CHEBI:58314"/>
        <dbReference type="ChEBI" id="CHEBI:137405"/>
        <dbReference type="EC" id="3.8.1.2"/>
    </reaction>
</comment>
<dbReference type="NCBIfam" id="TIGR01509">
    <property type="entry name" value="HAD-SF-IA-v3"/>
    <property type="match status" value="1"/>
</dbReference>
<dbReference type="NCBIfam" id="TIGR01493">
    <property type="entry name" value="HAD-SF-IA-v2"/>
    <property type="match status" value="1"/>
</dbReference>
<dbReference type="InterPro" id="IPR036412">
    <property type="entry name" value="HAD-like_sf"/>
</dbReference>
<evidence type="ECO:0000256" key="1">
    <source>
        <dbReference type="ARBA" id="ARBA00008106"/>
    </source>
</evidence>
<gene>
    <name evidence="4" type="ORF">K788_0000560</name>
</gene>
<dbReference type="PANTHER" id="PTHR43316:SF3">
    <property type="entry name" value="HALOACID DEHALOGENASE, TYPE II (AFU_ORTHOLOGUE AFUA_2G07750)-RELATED"/>
    <property type="match status" value="1"/>
</dbReference>
<dbReference type="Pfam" id="PF00702">
    <property type="entry name" value="Hydrolase"/>
    <property type="match status" value="1"/>
</dbReference>
<dbReference type="Gene3D" id="3.40.50.1000">
    <property type="entry name" value="HAD superfamily/HAD-like"/>
    <property type="match status" value="1"/>
</dbReference>
<dbReference type="RefSeq" id="WP_035998333.1">
    <property type="nucleotide sequence ID" value="NZ_CP012747.1"/>
</dbReference>
<accession>A0A0P0RIG8</accession>
<comment type="similarity">
    <text evidence="1 3">Belongs to the HAD-like hydrolase superfamily. S-2-haloalkanoic acid dehalogenase family.</text>
</comment>
<comment type="function">
    <text evidence="3">Catalyzes the hydrolytic dehalogenation of small (S)-2-haloalkanoic acids to yield the corresponding (R)-2-hydroxyalkanoic acids.</text>
</comment>
<dbReference type="SFLD" id="SFLDF00045">
    <property type="entry name" value="2-haloacid_dehalogenase"/>
    <property type="match status" value="1"/>
</dbReference>
<dbReference type="InterPro" id="IPR051540">
    <property type="entry name" value="S-2-haloacid_dehalogenase"/>
</dbReference>
<dbReference type="GO" id="GO:0018784">
    <property type="term" value="F:(S)-2-haloacid dehalogenase activity"/>
    <property type="evidence" value="ECO:0007669"/>
    <property type="project" value="UniProtKB-UniRule"/>
</dbReference>
<dbReference type="Proteomes" id="UP000019146">
    <property type="component" value="Chromosome 2"/>
</dbReference>
<dbReference type="SMR" id="A0A0P0RIG8"/>
<keyword evidence="2 3" id="KW-0378">Hydrolase</keyword>
<evidence type="ECO:0000313" key="4">
    <source>
        <dbReference type="EMBL" id="ALL68374.1"/>
    </source>
</evidence>
<dbReference type="CDD" id="cd02588">
    <property type="entry name" value="HAD_L2-DEX"/>
    <property type="match status" value="1"/>
</dbReference>
<sequence>MVDSLRACVFDAYGTLLDVHSAVMRNADEVGASAEALSMLWRQRQLEYSWTRTLMHQYADFWQLTDEALTFALRTYHLEDRKGLKDRLMSAYKELSAYPDAAETLEKLKSAGYIVAILSNGNDEMLQAALKASKLDRVLDSCLSADDLKIYKPDPRIYQFACDRLGVNPNEVCFVSSNAWDLGGAGKFGFNTVRINRQGNPPEYEFAPLKHQVNSLSELWPLLAKNVTKAA</sequence>
<dbReference type="SFLD" id="SFLDG01129">
    <property type="entry name" value="C1.5:_HAD__Beta-PGM__Phosphata"/>
    <property type="match status" value="1"/>
</dbReference>
<dbReference type="SUPFAM" id="SSF56784">
    <property type="entry name" value="HAD-like"/>
    <property type="match status" value="1"/>
</dbReference>
<dbReference type="KEGG" id="bcai:K788_0000560"/>
<dbReference type="GeneID" id="69972093"/>
<dbReference type="SFLD" id="SFLDS00003">
    <property type="entry name" value="Haloacid_Dehalogenase"/>
    <property type="match status" value="1"/>
</dbReference>
<dbReference type="NCBIfam" id="TIGR01549">
    <property type="entry name" value="HAD-SF-IA-v1"/>
    <property type="match status" value="1"/>
</dbReference>
<name>A0A0P0RIG8_9BURK</name>
<protein>
    <recommendedName>
        <fullName evidence="3">(S)-2-haloacid dehalogenase</fullName>
        <ecNumber evidence="3">3.8.1.2</ecNumber>
    </recommendedName>
    <alternativeName>
        <fullName evidence="3">2-haloalkanoic acid dehalogenase</fullName>
    </alternativeName>
    <alternativeName>
        <fullName evidence="3">Halocarboxylic acid halidohydrolase</fullName>
    </alternativeName>
    <alternativeName>
        <fullName evidence="3">L-2-haloacid dehalogenase</fullName>
    </alternativeName>
</protein>
<organism evidence="4 5">
    <name type="scientific">Paraburkholderia caribensis MBA4</name>
    <dbReference type="NCBI Taxonomy" id="1323664"/>
    <lineage>
        <taxon>Bacteria</taxon>
        <taxon>Pseudomonadati</taxon>
        <taxon>Pseudomonadota</taxon>
        <taxon>Betaproteobacteria</taxon>
        <taxon>Burkholderiales</taxon>
        <taxon>Burkholderiaceae</taxon>
        <taxon>Paraburkholderia</taxon>
    </lineage>
</organism>
<dbReference type="Gene3D" id="1.10.150.240">
    <property type="entry name" value="Putative phosphatase, domain 2"/>
    <property type="match status" value="1"/>
</dbReference>
<proteinExistence type="inferred from homology"/>
<evidence type="ECO:0000313" key="5">
    <source>
        <dbReference type="Proteomes" id="UP000019146"/>
    </source>
</evidence>
<dbReference type="InterPro" id="IPR023214">
    <property type="entry name" value="HAD_sf"/>
</dbReference>
<evidence type="ECO:0000256" key="2">
    <source>
        <dbReference type="ARBA" id="ARBA00022801"/>
    </source>
</evidence>
<dbReference type="SFLD" id="SFLDG01135">
    <property type="entry name" value="C1.5.6:_HAD__Beta-PGM__Phospha"/>
    <property type="match status" value="1"/>
</dbReference>
<dbReference type="EMBL" id="CP012747">
    <property type="protein sequence ID" value="ALL68374.1"/>
    <property type="molecule type" value="Genomic_DNA"/>
</dbReference>
<reference evidence="4 5" key="1">
    <citation type="journal article" date="2014" name="Genome Announc.">
        <title>Draft Genome Sequence of the Haloacid-Degrading Burkholderia caribensis Strain MBA4.</title>
        <authorList>
            <person name="Pan Y."/>
            <person name="Kong K.F."/>
            <person name="Tsang J.S."/>
        </authorList>
    </citation>
    <scope>NUCLEOTIDE SEQUENCE [LARGE SCALE GENOMIC DNA]</scope>
    <source>
        <strain evidence="4 5">MBA4</strain>
    </source>
</reference>
<dbReference type="NCBIfam" id="TIGR01428">
    <property type="entry name" value="HAD_type_II"/>
    <property type="match status" value="1"/>
</dbReference>
<evidence type="ECO:0000256" key="3">
    <source>
        <dbReference type="RuleBase" id="RU368077"/>
    </source>
</evidence>
<dbReference type="AlphaFoldDB" id="A0A0P0RIG8"/>
<dbReference type="PRINTS" id="PR00413">
    <property type="entry name" value="HADHALOGNASE"/>
</dbReference>
<dbReference type="InterPro" id="IPR023198">
    <property type="entry name" value="PGP-like_dom2"/>
</dbReference>
<dbReference type="InterPro" id="IPR006439">
    <property type="entry name" value="HAD-SF_hydro_IA"/>
</dbReference>
<dbReference type="PANTHER" id="PTHR43316">
    <property type="entry name" value="HYDROLASE, HALOACID DELAHOGENASE-RELATED"/>
    <property type="match status" value="1"/>
</dbReference>
<dbReference type="EC" id="3.8.1.2" evidence="3"/>